<gene>
    <name evidence="2" type="ORF">EJ903_03630</name>
</gene>
<evidence type="ECO:0000313" key="2">
    <source>
        <dbReference type="EMBL" id="RTR23631.1"/>
    </source>
</evidence>
<evidence type="ECO:0000313" key="3">
    <source>
        <dbReference type="Proteomes" id="UP000277007"/>
    </source>
</evidence>
<feature type="region of interest" description="Disordered" evidence="1">
    <location>
        <begin position="106"/>
        <end position="259"/>
    </location>
</feature>
<feature type="region of interest" description="Disordered" evidence="1">
    <location>
        <begin position="1"/>
        <end position="30"/>
    </location>
</feature>
<proteinExistence type="predicted"/>
<protein>
    <submittedName>
        <fullName evidence="2">Uncharacterized protein</fullName>
    </submittedName>
</protein>
<feature type="compositionally biased region" description="Low complexity" evidence="1">
    <location>
        <begin position="176"/>
        <end position="189"/>
    </location>
</feature>
<organism evidence="2 3">
    <name type="scientific">Azospirillum griseum</name>
    <dbReference type="NCBI Taxonomy" id="2496639"/>
    <lineage>
        <taxon>Bacteria</taxon>
        <taxon>Pseudomonadati</taxon>
        <taxon>Pseudomonadota</taxon>
        <taxon>Alphaproteobacteria</taxon>
        <taxon>Rhodospirillales</taxon>
        <taxon>Azospirillaceae</taxon>
        <taxon>Azospirillum</taxon>
    </lineage>
</organism>
<reference evidence="2 3" key="1">
    <citation type="submission" date="2018-12" db="EMBL/GenBank/DDBJ databases">
        <authorList>
            <person name="Yang Y."/>
        </authorList>
    </citation>
    <scope>NUCLEOTIDE SEQUENCE [LARGE SCALE GENOMIC DNA]</scope>
    <source>
        <strain evidence="2 3">L-25-5w-1</strain>
    </source>
</reference>
<keyword evidence="3" id="KW-1185">Reference proteome</keyword>
<evidence type="ECO:0000256" key="1">
    <source>
        <dbReference type="SAM" id="MobiDB-lite"/>
    </source>
</evidence>
<comment type="caution">
    <text evidence="2">The sequence shown here is derived from an EMBL/GenBank/DDBJ whole genome shotgun (WGS) entry which is preliminary data.</text>
</comment>
<accession>A0A3S0I039</accession>
<dbReference type="EMBL" id="RXMA01000002">
    <property type="protein sequence ID" value="RTR23631.1"/>
    <property type="molecule type" value="Genomic_DNA"/>
</dbReference>
<dbReference type="OrthoDB" id="7303986at2"/>
<name>A0A3S0I039_9PROT</name>
<feature type="compositionally biased region" description="Gly residues" evidence="1">
    <location>
        <begin position="18"/>
        <end position="28"/>
    </location>
</feature>
<sequence>MPHDFGSNGTHNRRTGMPAGGGTGGAPGIGFHELRQALEISTLREDLERLTQGTEVLRAHVEDSVEQVRDRFALLSADEMADPAAMATLLEFAVGTLLEVREQVRRLDSRTGPASDDERPGWVVAGDPMPRRAAPTPIAPEPVAADSRQETVPLPESTPWHGASPVMEPPPPRRASPPVTSAPRPESVPVAPPPSRGRDNPIPESPSVDARSGFSPLSPPPVPASWLTSESPPSPTRHAPARGASPTTGGIDWLGPAGR</sequence>
<dbReference type="Proteomes" id="UP000277007">
    <property type="component" value="Unassembled WGS sequence"/>
</dbReference>
<dbReference type="AlphaFoldDB" id="A0A3S0I039"/>